<feature type="transmembrane region" description="Helical" evidence="1">
    <location>
        <begin position="131"/>
        <end position="150"/>
    </location>
</feature>
<evidence type="ECO:0000256" key="1">
    <source>
        <dbReference type="SAM" id="Phobius"/>
    </source>
</evidence>
<feature type="transmembrane region" description="Helical" evidence="1">
    <location>
        <begin position="188"/>
        <end position="205"/>
    </location>
</feature>
<keyword evidence="1" id="KW-0472">Membrane</keyword>
<feature type="transmembrane region" description="Helical" evidence="1">
    <location>
        <begin position="81"/>
        <end position="100"/>
    </location>
</feature>
<name>A0A927JCP1_9ACTN</name>
<dbReference type="RefSeq" id="WP_192039172.1">
    <property type="nucleotide sequence ID" value="NZ_JACYWE010000005.1"/>
</dbReference>
<feature type="transmembrane region" description="Helical" evidence="1">
    <location>
        <begin position="54"/>
        <end position="74"/>
    </location>
</feature>
<evidence type="ECO:0000313" key="3">
    <source>
        <dbReference type="Proteomes" id="UP000642993"/>
    </source>
</evidence>
<keyword evidence="1" id="KW-1133">Transmembrane helix</keyword>
<dbReference type="Proteomes" id="UP000642993">
    <property type="component" value="Unassembled WGS sequence"/>
</dbReference>
<sequence length="219" mass="22765">MNMHKTGAAATAVTPVVLAGALLWHPPIPGRLPDSAAVAEHIAEHPTVWGLSHIALAVASAFLIVAFAAIHSYLRDAGDRWLSSAGFGLIVLGSLGYALLPGMEFGPLAAHEAGADAEAVQDALMTWFKPVLLISGVAFLLGVAGFAAAIKRTGALGRIEGTIAVIALIVFAASRIIPIGIAQFYVQPLAAAVALWLLATAMWAATEHRQEHQMAGTRL</sequence>
<reference evidence="2" key="1">
    <citation type="submission" date="2020-09" db="EMBL/GenBank/DDBJ databases">
        <title>Hoyosella lacisalsi sp. nov., a halotolerant actinobacterium isolated from soil of Lake Gudzhirganskoe.</title>
        <authorList>
            <person name="Yang Q."/>
            <person name="Guo P.Y."/>
            <person name="Liu S.W."/>
            <person name="Li F.N."/>
            <person name="Sun C.H."/>
        </authorList>
    </citation>
    <scope>NUCLEOTIDE SEQUENCE</scope>
    <source>
        <strain evidence="2">G463</strain>
    </source>
</reference>
<accession>A0A927JCP1</accession>
<protein>
    <submittedName>
        <fullName evidence="2">Uncharacterized protein</fullName>
    </submittedName>
</protein>
<proteinExistence type="predicted"/>
<keyword evidence="1" id="KW-0812">Transmembrane</keyword>
<evidence type="ECO:0000313" key="2">
    <source>
        <dbReference type="EMBL" id="MBD8506698.1"/>
    </source>
</evidence>
<feature type="transmembrane region" description="Helical" evidence="1">
    <location>
        <begin position="162"/>
        <end position="182"/>
    </location>
</feature>
<keyword evidence="3" id="KW-1185">Reference proteome</keyword>
<comment type="caution">
    <text evidence="2">The sequence shown here is derived from an EMBL/GenBank/DDBJ whole genome shotgun (WGS) entry which is preliminary data.</text>
</comment>
<dbReference type="EMBL" id="JACYWE010000005">
    <property type="protein sequence ID" value="MBD8506698.1"/>
    <property type="molecule type" value="Genomic_DNA"/>
</dbReference>
<gene>
    <name evidence="2" type="ORF">HT102_09385</name>
</gene>
<organism evidence="2 3">
    <name type="scientific">Lolliginicoccus lacisalsi</name>
    <dbReference type="NCBI Taxonomy" id="2742202"/>
    <lineage>
        <taxon>Bacteria</taxon>
        <taxon>Bacillati</taxon>
        <taxon>Actinomycetota</taxon>
        <taxon>Actinomycetes</taxon>
        <taxon>Mycobacteriales</taxon>
        <taxon>Hoyosellaceae</taxon>
        <taxon>Lolliginicoccus</taxon>
    </lineage>
</organism>
<dbReference type="AlphaFoldDB" id="A0A927JCP1"/>